<organism evidence="4 5">
    <name type="scientific">Blepharisma stoltei</name>
    <dbReference type="NCBI Taxonomy" id="1481888"/>
    <lineage>
        <taxon>Eukaryota</taxon>
        <taxon>Sar</taxon>
        <taxon>Alveolata</taxon>
        <taxon>Ciliophora</taxon>
        <taxon>Postciliodesmatophora</taxon>
        <taxon>Heterotrichea</taxon>
        <taxon>Heterotrichida</taxon>
        <taxon>Blepharismidae</taxon>
        <taxon>Blepharisma</taxon>
    </lineage>
</organism>
<feature type="domain" description="Amidohydrolase-related" evidence="3">
    <location>
        <begin position="401"/>
        <end position="609"/>
    </location>
</feature>
<dbReference type="EMBL" id="CAJZBQ010000002">
    <property type="protein sequence ID" value="CAG9310575.1"/>
    <property type="molecule type" value="Genomic_DNA"/>
</dbReference>
<dbReference type="InterPro" id="IPR050138">
    <property type="entry name" value="DHOase/Allantoinase_Hydrolase"/>
</dbReference>
<gene>
    <name evidence="4" type="ORF">BSTOLATCC_MIC1417</name>
</gene>
<comment type="caution">
    <text evidence="4">The sequence shown here is derived from an EMBL/GenBank/DDBJ whole genome shotgun (WGS) entry which is preliminary data.</text>
</comment>
<name>A0AAU9I9E6_9CILI</name>
<keyword evidence="1" id="KW-0175">Coiled coil</keyword>
<dbReference type="GO" id="GO:0006145">
    <property type="term" value="P:purine nucleobase catabolic process"/>
    <property type="evidence" value="ECO:0007669"/>
    <property type="project" value="TreeGrafter"/>
</dbReference>
<proteinExistence type="predicted"/>
<dbReference type="Gene3D" id="3.20.20.140">
    <property type="entry name" value="Metal-dependent hydrolases"/>
    <property type="match status" value="2"/>
</dbReference>
<evidence type="ECO:0000256" key="1">
    <source>
        <dbReference type="SAM" id="Coils"/>
    </source>
</evidence>
<evidence type="ECO:0000313" key="4">
    <source>
        <dbReference type="EMBL" id="CAG9310575.1"/>
    </source>
</evidence>
<dbReference type="GO" id="GO:0004038">
    <property type="term" value="F:allantoinase activity"/>
    <property type="evidence" value="ECO:0007669"/>
    <property type="project" value="TreeGrafter"/>
</dbReference>
<feature type="coiled-coil region" evidence="1">
    <location>
        <begin position="282"/>
        <end position="309"/>
    </location>
</feature>
<accession>A0AAU9I9E6</accession>
<dbReference type="InterPro" id="IPR006680">
    <property type="entry name" value="Amidohydro-rel"/>
</dbReference>
<evidence type="ECO:0000256" key="2">
    <source>
        <dbReference type="SAM" id="MobiDB-lite"/>
    </source>
</evidence>
<reference evidence="4" key="1">
    <citation type="submission" date="2021-09" db="EMBL/GenBank/DDBJ databases">
        <authorList>
            <consortium name="AG Swart"/>
            <person name="Singh M."/>
            <person name="Singh A."/>
            <person name="Seah K."/>
            <person name="Emmerich C."/>
        </authorList>
    </citation>
    <scope>NUCLEOTIDE SEQUENCE</scope>
    <source>
        <strain evidence="4">ATCC30299</strain>
    </source>
</reference>
<dbReference type="AlphaFoldDB" id="A0AAU9I9E6"/>
<feature type="region of interest" description="Disordered" evidence="2">
    <location>
        <begin position="209"/>
        <end position="233"/>
    </location>
</feature>
<feature type="compositionally biased region" description="Basic and acidic residues" evidence="2">
    <location>
        <begin position="224"/>
        <end position="233"/>
    </location>
</feature>
<dbReference type="SUPFAM" id="SSF51338">
    <property type="entry name" value="Composite domain of metallo-dependent hydrolases"/>
    <property type="match status" value="1"/>
</dbReference>
<evidence type="ECO:0000259" key="3">
    <source>
        <dbReference type="Pfam" id="PF01979"/>
    </source>
</evidence>
<evidence type="ECO:0000313" key="5">
    <source>
        <dbReference type="Proteomes" id="UP001162131"/>
    </source>
</evidence>
<dbReference type="PANTHER" id="PTHR43668">
    <property type="entry name" value="ALLANTOINASE"/>
    <property type="match status" value="1"/>
</dbReference>
<dbReference type="GO" id="GO:0005737">
    <property type="term" value="C:cytoplasm"/>
    <property type="evidence" value="ECO:0007669"/>
    <property type="project" value="TreeGrafter"/>
</dbReference>
<dbReference type="Pfam" id="PF01979">
    <property type="entry name" value="Amidohydro_1"/>
    <property type="match status" value="1"/>
</dbReference>
<dbReference type="Proteomes" id="UP001162131">
    <property type="component" value="Unassembled WGS sequence"/>
</dbReference>
<dbReference type="SUPFAM" id="SSF51556">
    <property type="entry name" value="Metallo-dependent hydrolases"/>
    <property type="match status" value="1"/>
</dbReference>
<keyword evidence="5" id="KW-1185">Reference proteome</keyword>
<dbReference type="PANTHER" id="PTHR43668:SF2">
    <property type="entry name" value="ALLANTOINASE"/>
    <property type="match status" value="1"/>
</dbReference>
<dbReference type="InterPro" id="IPR011059">
    <property type="entry name" value="Metal-dep_hydrolase_composite"/>
</dbReference>
<sequence>MARKAFISRHIVLCEENKPVFGAVLIEGSTICEVRKYDKLKKIENVLQELQEWNPEIYEHSYIFPGMVDCNAKTNGEWEGNSFLTRAAISGGVTTVIIEPSLWEQPESQEEIFCDYGEIGIISGNSVSTDGVLAIKGYLYKPTRYIEEILDLEAILTEAARLDLPVIIDPSLPNPRMLFMASPCRTVSLAKRMEIQDLSDMQHFAGAFPENVIDSGDNSPASNDEQRESTDLDKRFSLRDMKKDSDIVRSPEHRISLISDANIVEKNDGENKEQVVVKKHHRKNLSDIYQDLDKRIKESQDNIEHLSRAEISLYSEAGTSGDQSNPEQPTLSHFHPIHSCPDMSLALKSSPVSLQERRKIRTTSLDVSKQKPKEESLYVRYLANCPDSWETSGVERVIKAMEGVKHKVHVSNLSSARSVNLIRQFKETSKYLTCDTTSYFLYFTDVDIPNGDTRFKAHPPIRSNLNCNLLWDLLKMKAIDMVCSAHNPILPMYKFISLGDFRRAVNGVNSIGFTLQVLWTKLRQPVLSSSSLEHYIVRLSKWLALNPAKFFKIDNVKGSISPGKHADLIIWNPHETIIAESHSKFPDMSVFRGRELYGKIEEVYVRGQLAFKDNQFYPVGTKIIR</sequence>
<protein>
    <recommendedName>
        <fullName evidence="3">Amidohydrolase-related domain-containing protein</fullName>
    </recommendedName>
</protein>
<dbReference type="InterPro" id="IPR032466">
    <property type="entry name" value="Metal_Hydrolase"/>
</dbReference>